<feature type="region of interest" description="Disordered" evidence="4">
    <location>
        <begin position="1042"/>
        <end position="1065"/>
    </location>
</feature>
<dbReference type="InterPro" id="IPR015943">
    <property type="entry name" value="WD40/YVTN_repeat-like_dom_sf"/>
</dbReference>
<feature type="compositionally biased region" description="Low complexity" evidence="4">
    <location>
        <begin position="1044"/>
        <end position="1065"/>
    </location>
</feature>
<feature type="compositionally biased region" description="Low complexity" evidence="4">
    <location>
        <begin position="1141"/>
        <end position="1159"/>
    </location>
</feature>
<comment type="caution">
    <text evidence="6">The sequence shown here is derived from an EMBL/GenBank/DDBJ whole genome shotgun (WGS) entry which is preliminary data.</text>
</comment>
<feature type="compositionally biased region" description="Polar residues" evidence="4">
    <location>
        <begin position="1554"/>
        <end position="1573"/>
    </location>
</feature>
<feature type="compositionally biased region" description="Low complexity" evidence="4">
    <location>
        <begin position="1237"/>
        <end position="1246"/>
    </location>
</feature>
<feature type="region of interest" description="Disordered" evidence="4">
    <location>
        <begin position="1184"/>
        <end position="1255"/>
    </location>
</feature>
<dbReference type="PANTHER" id="PTHR23193:SF46">
    <property type="entry name" value="NUCLEAR PORE COMPLEX PROTEIN NUP214"/>
    <property type="match status" value="1"/>
</dbReference>
<feature type="compositionally biased region" description="Gly residues" evidence="4">
    <location>
        <begin position="458"/>
        <end position="467"/>
    </location>
</feature>
<keyword evidence="2" id="KW-0813">Transport</keyword>
<dbReference type="EMBL" id="MTYJ01000051">
    <property type="protein sequence ID" value="OQV18268.1"/>
    <property type="molecule type" value="Genomic_DNA"/>
</dbReference>
<feature type="region of interest" description="Disordered" evidence="4">
    <location>
        <begin position="897"/>
        <end position="958"/>
    </location>
</feature>
<feature type="region of interest" description="Disordered" evidence="4">
    <location>
        <begin position="396"/>
        <end position="467"/>
    </location>
</feature>
<feature type="compositionally biased region" description="Gly residues" evidence="4">
    <location>
        <begin position="1539"/>
        <end position="1550"/>
    </location>
</feature>
<feature type="compositionally biased region" description="Gly residues" evidence="4">
    <location>
        <begin position="1600"/>
        <end position="1612"/>
    </location>
</feature>
<organism evidence="6 7">
    <name type="scientific">Hypsibius exemplaris</name>
    <name type="common">Freshwater tardigrade</name>
    <dbReference type="NCBI Taxonomy" id="2072580"/>
    <lineage>
        <taxon>Eukaryota</taxon>
        <taxon>Metazoa</taxon>
        <taxon>Ecdysozoa</taxon>
        <taxon>Tardigrada</taxon>
        <taxon>Eutardigrada</taxon>
        <taxon>Parachela</taxon>
        <taxon>Hypsibioidea</taxon>
        <taxon>Hypsibiidae</taxon>
        <taxon>Hypsibius</taxon>
    </lineage>
</organism>
<feature type="compositionally biased region" description="Low complexity" evidence="4">
    <location>
        <begin position="1487"/>
        <end position="1509"/>
    </location>
</feature>
<evidence type="ECO:0000256" key="2">
    <source>
        <dbReference type="ARBA" id="ARBA00022448"/>
    </source>
</evidence>
<dbReference type="Proteomes" id="UP000192578">
    <property type="component" value="Unassembled WGS sequence"/>
</dbReference>
<evidence type="ECO:0000313" key="6">
    <source>
        <dbReference type="EMBL" id="OQV18268.1"/>
    </source>
</evidence>
<feature type="region of interest" description="Disordered" evidence="4">
    <location>
        <begin position="1141"/>
        <end position="1161"/>
    </location>
</feature>
<dbReference type="Pfam" id="PF16755">
    <property type="entry name" value="Beta-prop_NUP159_NUP214"/>
    <property type="match status" value="1"/>
</dbReference>
<comment type="subcellular location">
    <subcellularLocation>
        <location evidence="1">Nucleus</location>
    </subcellularLocation>
</comment>
<feature type="compositionally biased region" description="Polar residues" evidence="4">
    <location>
        <begin position="438"/>
        <end position="452"/>
    </location>
</feature>
<feature type="compositionally biased region" description="Low complexity" evidence="4">
    <location>
        <begin position="1446"/>
        <end position="1459"/>
    </location>
</feature>
<dbReference type="GO" id="GO:0005643">
    <property type="term" value="C:nuclear pore"/>
    <property type="evidence" value="ECO:0007669"/>
    <property type="project" value="TreeGrafter"/>
</dbReference>
<sequence>MEPAPDAGDTKDFRFEKLSELVAWQPDREKELSGVIRGLTVTNKFGYVVCVRENGFYVMDHGSFGAAITGGPNVAPRDLQECGAFAIALDWQPVVVAFSASGLTLAVAVIRQDVPVVLLYDTRAFPRRDPNTQPFHTVNLSSQAGATISDFAWIPLEEDTFAVALGDGSLGLFDVKDGNQTTINGVGREAGAVSVSWSPKGKQFVVGRPDGSLVQYKPDLTVARVITGPKGQAYVCRRVVWLSTFVFAVSYQKQGETQPILAIVHAPKTGDPVFTDFGDVCGGFSDQRLPFYHFWAVLEWKMLLVASNTGPEVALVSCQSEDESTGWLQMVLDETGRAEVPLVGADEAYPLGVAVLTGTQVPVLVVVSTLGSLVSFRIANHMKIKGVPNNNAICSSPRSISEVPGERPEQRASPKPAAPVEEKKPLLPIPIPALFGAPSTSTHSPLQQSTNKPPTGTGPFGGSGLFGGSSGLFGGNASGFGASTGPAPSAPANVNPFSQSLFGSTSSSPFGGAGSTGSSKPEVSLSSPNAAVNQDVKPAIPAPKATPPPPPQSPAILTTVISTKSLPTQSSDTTTAKAPAAPIKISSKSLMDFLRIVGPHGRQIGELKQHAASDSPTDDLSARMDAITDVLDKLTAFYNEAALDLSKKERILEERLHVVEEAMLVVERCNDSQFRECLKLLPLDPMRRRQYEDLVERLTRMEQKLQSLDRGVDLELDLLEEKAASDASRQQATKELVRELEDVTLKLRKRVTELEKKVRRLGVARSRNQSFKSREASLSPAEVVSRLYPSLLPERPQKIPSDTMHRLRQNVKSQPTRITKHEIVLFQRGRPEPTSDLSSTTATTNRASAAAASFSQSPTTSARAADAEKSFQSLLNMKTCSPDKSGNVADSVATSSAFSAGSGQQNVKFPQQQSQLTENRQPTSLTGPKSSAAVTNAGPDFGQKPDTGRPDSSEVSASVKLPTHQTVATNHSTSSAAPAQSGFGGFGASASNSKLLPSPSLTLSASASGIDSQKPSFGAFGSSPSGSAFGMGSGLSFGSGGSSFSGSSSASHESGSSTTTSGGVSGLTSLSTAVKSQSTTQETTTKPAFGGFGGGSFNLTTPGAASASALGSLLTAPIASLSASSSASSLSSTASETATLKPTIVPTPASSTPSVTSIPLSDQSKTLSPFSGFGSASFSLDIKPTGSSGSSDVTTSASNTSSLNTSNSTTTTTPKPTFGGFGLATTSSKSTTDLGVSASNLSLSSSTAEPPKASPFGGFATSSFGTAATKDAAKSTVSNTFGGSGGGLITPVSSPPPATASSTTTESTPSVTSSFSGLGFGSGTGFGSPSSSTGTGFGATTGTGFGTSSTGFGSSSTGTGFGLSTPATTTPAASTGFGSTAAAPSTGFGSTAGAGGFGSPAGFGSSGGFGTSTTAAAAPSTGFGSPGGFGSASGFGKSTGTGFGQGSTTTSGFGSPSAFGSGGFGQQQPSSSQSAPPLSGFGGFKISDSAASSSQPSSGFGAAPAFGSSSTGGFGQSASFGSASPFGSSQQQPAAQQQSGGGSFIWGQPGGFASYSQQPSVSFGTVASQQQPAPTGFGSQPQQQQSGFGGFGQQQPSAFGGTGGFGGAGGFGAAAATQPSSGGFGFGSGQQQPAAGAGQPAPPSAFTQYR</sequence>
<dbReference type="PANTHER" id="PTHR23193">
    <property type="entry name" value="NUCLEAR PORE COMPLEX PROTEIN NUP"/>
    <property type="match status" value="1"/>
</dbReference>
<dbReference type="InterPro" id="IPR039462">
    <property type="entry name" value="Nup159/Nup146_N"/>
</dbReference>
<feature type="region of interest" description="Disordered" evidence="4">
    <location>
        <begin position="505"/>
        <end position="529"/>
    </location>
</feature>
<feature type="region of interest" description="Disordered" evidence="4">
    <location>
        <begin position="1293"/>
        <end position="1313"/>
    </location>
</feature>
<dbReference type="SUPFAM" id="SSF117289">
    <property type="entry name" value="Nucleoporin domain"/>
    <property type="match status" value="1"/>
</dbReference>
<dbReference type="GO" id="GO:0006606">
    <property type="term" value="P:protein import into nucleus"/>
    <property type="evidence" value="ECO:0007669"/>
    <property type="project" value="TreeGrafter"/>
</dbReference>
<gene>
    <name evidence="6" type="ORF">BV898_07664</name>
</gene>
<feature type="compositionally biased region" description="Low complexity" evidence="4">
    <location>
        <begin position="1299"/>
        <end position="1313"/>
    </location>
</feature>
<keyword evidence="7" id="KW-1185">Reference proteome</keyword>
<name>A0A1W0WST0_HYPEX</name>
<dbReference type="OrthoDB" id="248320at2759"/>
<proteinExistence type="predicted"/>
<reference evidence="7" key="1">
    <citation type="submission" date="2017-01" db="EMBL/GenBank/DDBJ databases">
        <title>Comparative genomics of anhydrobiosis in the tardigrade Hypsibius dujardini.</title>
        <authorList>
            <person name="Yoshida Y."/>
            <person name="Koutsovoulos G."/>
            <person name="Laetsch D."/>
            <person name="Stevens L."/>
            <person name="Kumar S."/>
            <person name="Horikawa D."/>
            <person name="Ishino K."/>
            <person name="Komine S."/>
            <person name="Tomita M."/>
            <person name="Blaxter M."/>
            <person name="Arakawa K."/>
        </authorList>
    </citation>
    <scope>NUCLEOTIDE SEQUENCE [LARGE SCALE GENOMIC DNA]</scope>
    <source>
        <strain evidence="7">Z151</strain>
    </source>
</reference>
<dbReference type="InterPro" id="IPR026054">
    <property type="entry name" value="Nucleoporin"/>
</dbReference>
<feature type="compositionally biased region" description="Low complexity" evidence="4">
    <location>
        <begin position="1629"/>
        <end position="1639"/>
    </location>
</feature>
<evidence type="ECO:0000256" key="4">
    <source>
        <dbReference type="SAM" id="MobiDB-lite"/>
    </source>
</evidence>
<dbReference type="Gene3D" id="2.130.10.10">
    <property type="entry name" value="YVTN repeat-like/Quinoprotein amine dehydrogenase"/>
    <property type="match status" value="1"/>
</dbReference>
<dbReference type="GO" id="GO:0008139">
    <property type="term" value="F:nuclear localization sequence binding"/>
    <property type="evidence" value="ECO:0007669"/>
    <property type="project" value="TreeGrafter"/>
</dbReference>
<feature type="compositionally biased region" description="Low complexity" evidence="4">
    <location>
        <begin position="1576"/>
        <end position="1586"/>
    </location>
</feature>
<feature type="region of interest" description="Disordered" evidence="4">
    <location>
        <begin position="826"/>
        <end position="865"/>
    </location>
</feature>
<feature type="region of interest" description="Disordered" evidence="4">
    <location>
        <begin position="1440"/>
        <end position="1650"/>
    </location>
</feature>
<evidence type="ECO:0000256" key="1">
    <source>
        <dbReference type="ARBA" id="ARBA00004123"/>
    </source>
</evidence>
<evidence type="ECO:0000259" key="5">
    <source>
        <dbReference type="Pfam" id="PF16755"/>
    </source>
</evidence>
<evidence type="ECO:0000256" key="3">
    <source>
        <dbReference type="ARBA" id="ARBA00023242"/>
    </source>
</evidence>
<protein>
    <submittedName>
        <fullName evidence="6">Nuclear pore complex protein Nup214</fullName>
    </submittedName>
</protein>
<accession>A0A1W0WST0</accession>
<feature type="compositionally biased region" description="Polar residues" evidence="4">
    <location>
        <begin position="1224"/>
        <end position="1234"/>
    </location>
</feature>
<dbReference type="GO" id="GO:0017056">
    <property type="term" value="F:structural constituent of nuclear pore"/>
    <property type="evidence" value="ECO:0007669"/>
    <property type="project" value="TreeGrafter"/>
</dbReference>
<evidence type="ECO:0000313" key="7">
    <source>
        <dbReference type="Proteomes" id="UP000192578"/>
    </source>
</evidence>
<keyword evidence="3" id="KW-0539">Nucleus</keyword>
<feature type="compositionally biased region" description="Low complexity" evidence="4">
    <location>
        <begin position="1516"/>
        <end position="1538"/>
    </location>
</feature>
<dbReference type="GO" id="GO:0006405">
    <property type="term" value="P:RNA export from nucleus"/>
    <property type="evidence" value="ECO:0007669"/>
    <property type="project" value="TreeGrafter"/>
</dbReference>
<feature type="compositionally biased region" description="Low complexity" evidence="4">
    <location>
        <begin position="838"/>
        <end position="862"/>
    </location>
</feature>
<feature type="domain" description="Nucleoporin Nup159/Nup146 N-terminal" evidence="5">
    <location>
        <begin position="41"/>
        <end position="362"/>
    </location>
</feature>
<feature type="compositionally biased region" description="Low complexity" evidence="4">
    <location>
        <begin position="1466"/>
        <end position="1479"/>
    </location>
</feature>
<feature type="compositionally biased region" description="Polar residues" evidence="4">
    <location>
        <begin position="897"/>
        <end position="934"/>
    </location>
</feature>
<feature type="compositionally biased region" description="Low complexity" evidence="4">
    <location>
        <begin position="1184"/>
        <end position="1213"/>
    </location>
</feature>